<proteinExistence type="predicted"/>
<dbReference type="InterPro" id="IPR054252">
    <property type="entry name" value="Pam3_gp18"/>
</dbReference>
<organism evidence="2 3">
    <name type="scientific">Canicola haemoglobinophilus</name>
    <dbReference type="NCBI Taxonomy" id="733"/>
    <lineage>
        <taxon>Bacteria</taxon>
        <taxon>Pseudomonadati</taxon>
        <taxon>Pseudomonadota</taxon>
        <taxon>Gammaproteobacteria</taxon>
        <taxon>Pasteurellales</taxon>
        <taxon>Pasteurellaceae</taxon>
        <taxon>Canicola</taxon>
    </lineage>
</organism>
<dbReference type="Proteomes" id="UP000254329">
    <property type="component" value="Unassembled WGS sequence"/>
</dbReference>
<dbReference type="Pfam" id="PF22479">
    <property type="entry name" value="Pam3_gp18"/>
    <property type="match status" value="1"/>
</dbReference>
<feature type="domain" description="Cyanophage baseplate Pam3 plug gp18" evidence="1">
    <location>
        <begin position="8"/>
        <end position="105"/>
    </location>
</feature>
<dbReference type="EMBL" id="UGHF01000001">
    <property type="protein sequence ID" value="STO60146.1"/>
    <property type="molecule type" value="Genomic_DNA"/>
</dbReference>
<reference evidence="2 3" key="1">
    <citation type="submission" date="2018-06" db="EMBL/GenBank/DDBJ databases">
        <authorList>
            <consortium name="Pathogen Informatics"/>
            <person name="Doyle S."/>
        </authorList>
    </citation>
    <scope>NUCLEOTIDE SEQUENCE [LARGE SCALE GENOMIC DNA]</scope>
    <source>
        <strain evidence="2 3">NCTC1659</strain>
    </source>
</reference>
<dbReference type="AlphaFoldDB" id="A0A377HW61"/>
<evidence type="ECO:0000259" key="1">
    <source>
        <dbReference type="Pfam" id="PF22479"/>
    </source>
</evidence>
<sequence>MGKNMELHQIPITNAPFQEQTIEFLNRKIRITLRFNSIGNCWTMDVFEPINQKQICQGLALVCGVKLLERTTQPYFLWLSDESGANLDPMSLNDLGSRCFLYIGEKI</sequence>
<protein>
    <recommendedName>
        <fullName evidence="1">Cyanophage baseplate Pam3 plug gp18 domain-containing protein</fullName>
    </recommendedName>
</protein>
<keyword evidence="3" id="KW-1185">Reference proteome</keyword>
<evidence type="ECO:0000313" key="3">
    <source>
        <dbReference type="Proteomes" id="UP000254329"/>
    </source>
</evidence>
<evidence type="ECO:0000313" key="2">
    <source>
        <dbReference type="EMBL" id="STO60146.1"/>
    </source>
</evidence>
<dbReference type="RefSeq" id="WP_235817172.1">
    <property type="nucleotide sequence ID" value="NZ_MUXZ01000009.1"/>
</dbReference>
<accession>A0A377HW61</accession>
<gene>
    <name evidence="2" type="ORF">NCTC1659_01418</name>
</gene>
<dbReference type="STRING" id="733.B0186_04280"/>
<name>A0A377HW61_9PAST</name>